<evidence type="ECO:0000256" key="1">
    <source>
        <dbReference type="SAM" id="SignalP"/>
    </source>
</evidence>
<dbReference type="GeneID" id="57348195"/>
<organism evidence="3 4">
    <name type="scientific">Pantoea brenneri</name>
    <dbReference type="NCBI Taxonomy" id="472694"/>
    <lineage>
        <taxon>Bacteria</taxon>
        <taxon>Pseudomonadati</taxon>
        <taxon>Pseudomonadota</taxon>
        <taxon>Gammaproteobacteria</taxon>
        <taxon>Enterobacterales</taxon>
        <taxon>Erwiniaceae</taxon>
        <taxon>Pantoea</taxon>
    </lineage>
</organism>
<dbReference type="InterPro" id="IPR012347">
    <property type="entry name" value="Ferritin-like"/>
</dbReference>
<gene>
    <name evidence="3" type="ORF">HU668_23560</name>
</gene>
<feature type="domain" description="DUF305" evidence="2">
    <location>
        <begin position="25"/>
        <end position="111"/>
    </location>
</feature>
<feature type="signal peptide" evidence="1">
    <location>
        <begin position="1"/>
        <end position="20"/>
    </location>
</feature>
<dbReference type="EMBL" id="JABWPM010000056">
    <property type="protein sequence ID" value="NUY99400.1"/>
    <property type="molecule type" value="Genomic_DNA"/>
</dbReference>
<dbReference type="PANTHER" id="PTHR36933:SF1">
    <property type="entry name" value="SLL0788 PROTEIN"/>
    <property type="match status" value="1"/>
</dbReference>
<name>A0A7Y6NIY4_9GAMM</name>
<feature type="chain" id="PRO_5030645993" evidence="1">
    <location>
        <begin position="21"/>
        <end position="113"/>
    </location>
</feature>
<dbReference type="Proteomes" id="UP000566985">
    <property type="component" value="Unassembled WGS sequence"/>
</dbReference>
<sequence>MKPRNMILLLMLAVVFPATAAQAVHGNHAGMSPSSEAYMDGMNNMHEGMMKAVQEPDADRAFARGMIEHHKGAIAMAETELRYGKSPAMRKMAESIISAQKEEIRQMEVWLSK</sequence>
<dbReference type="PANTHER" id="PTHR36933">
    <property type="entry name" value="SLL0788 PROTEIN"/>
    <property type="match status" value="1"/>
</dbReference>
<dbReference type="Pfam" id="PF03713">
    <property type="entry name" value="DUF305"/>
    <property type="match status" value="1"/>
</dbReference>
<comment type="caution">
    <text evidence="3">The sequence shown here is derived from an EMBL/GenBank/DDBJ whole genome shotgun (WGS) entry which is preliminary data.</text>
</comment>
<evidence type="ECO:0000259" key="2">
    <source>
        <dbReference type="Pfam" id="PF03713"/>
    </source>
</evidence>
<dbReference type="Gene3D" id="1.20.1260.10">
    <property type="match status" value="1"/>
</dbReference>
<evidence type="ECO:0000313" key="4">
    <source>
        <dbReference type="Proteomes" id="UP000566985"/>
    </source>
</evidence>
<dbReference type="AlphaFoldDB" id="A0A7Y6NIY4"/>
<protein>
    <submittedName>
        <fullName evidence="3">DUF305 domain-containing protein</fullName>
    </submittedName>
</protein>
<keyword evidence="1" id="KW-0732">Signal</keyword>
<dbReference type="InterPro" id="IPR005183">
    <property type="entry name" value="DUF305_CopM-like"/>
</dbReference>
<proteinExistence type="predicted"/>
<dbReference type="RefSeq" id="WP_034915510.1">
    <property type="nucleotide sequence ID" value="NZ_JABWPE010000057.1"/>
</dbReference>
<reference evidence="3 4" key="1">
    <citation type="submission" date="2020-05" db="EMBL/GenBank/DDBJ databases">
        <title>Whole Genome Sequences of Enterobacteriales Associated with the International Space Station.</title>
        <authorList>
            <person name="Bharadwaj A."/>
            <person name="Daudu R."/>
            <person name="Singh N."/>
            <person name="Wood J."/>
            <person name="Debieu M."/>
            <person name="Mason C."/>
            <person name="Wang C."/>
            <person name="Venkateswaran K."/>
        </authorList>
    </citation>
    <scope>NUCLEOTIDE SEQUENCE [LARGE SCALE GENOMIC DNA]</scope>
    <source>
        <strain evidence="3 4">IF5SW-B1</strain>
    </source>
</reference>
<accession>A0A7Y6NIY4</accession>
<evidence type="ECO:0000313" key="3">
    <source>
        <dbReference type="EMBL" id="NUY99400.1"/>
    </source>
</evidence>